<evidence type="ECO:0000256" key="2">
    <source>
        <dbReference type="ARBA" id="ARBA00023015"/>
    </source>
</evidence>
<comment type="caution">
    <text evidence="8">The sequence shown here is derived from an EMBL/GenBank/DDBJ whole genome shotgun (WGS) entry which is preliminary data.</text>
</comment>
<feature type="compositionally biased region" description="Acidic residues" evidence="7">
    <location>
        <begin position="136"/>
        <end position="148"/>
    </location>
</feature>
<dbReference type="Gene3D" id="6.10.250.2430">
    <property type="match status" value="1"/>
</dbReference>
<comment type="subcellular location">
    <subcellularLocation>
        <location evidence="1 6">Nucleus</location>
    </subcellularLocation>
</comment>
<dbReference type="OrthoDB" id="1097733at2759"/>
<name>A0A9P5XZC3_9AGAR</name>
<dbReference type="EMBL" id="MU150340">
    <property type="protein sequence ID" value="KAF9458435.1"/>
    <property type="molecule type" value="Genomic_DNA"/>
</dbReference>
<keyword evidence="3 6" id="KW-0238">DNA-binding</keyword>
<keyword evidence="5 6" id="KW-0539">Nucleus</keyword>
<feature type="compositionally biased region" description="Pro residues" evidence="7">
    <location>
        <begin position="187"/>
        <end position="201"/>
    </location>
</feature>
<dbReference type="GO" id="GO:0005634">
    <property type="term" value="C:nucleus"/>
    <property type="evidence" value="ECO:0007669"/>
    <property type="project" value="UniProtKB-SubCell"/>
</dbReference>
<evidence type="ECO:0000256" key="7">
    <source>
        <dbReference type="SAM" id="MobiDB-lite"/>
    </source>
</evidence>
<feature type="region of interest" description="Disordered" evidence="7">
    <location>
        <begin position="182"/>
        <end position="222"/>
    </location>
</feature>
<evidence type="ECO:0000313" key="9">
    <source>
        <dbReference type="Proteomes" id="UP000807353"/>
    </source>
</evidence>
<keyword evidence="2 6" id="KW-0805">Transcription regulation</keyword>
<dbReference type="Pfam" id="PF02045">
    <property type="entry name" value="CBFB_NFYA"/>
    <property type="match status" value="1"/>
</dbReference>
<comment type="subunit">
    <text evidence="6">Heterotrimer.</text>
</comment>
<sequence length="284" mass="32248">MMELFPPAYHLHFDRHHPVHQPHPGTPYQHPLFVHHPPPPPPQSNTPADDQPIDDEPLYVNAKQYFRILKRRVARARLEEVHRLSRQRKPYLHESRHKHAMRRPRGPGGRFLTAEEIAAQKSSASDHRSPSNPVDVDLEDEMDDDDPIDIPSPLAPVERDPYMNHTPDPMAVMYRLQPHQIPLAQPQQPPPQQPQPPPKPHSPSHNIYAQHSKGLTGGAPITLSSPYPAVQMHHVPHPHAHARHHHSNLNYTHGLYNASDTANANAEIQRRTEEMIQFSAAGSS</sequence>
<evidence type="ECO:0000256" key="1">
    <source>
        <dbReference type="ARBA" id="ARBA00004123"/>
    </source>
</evidence>
<dbReference type="GO" id="GO:0003700">
    <property type="term" value="F:DNA-binding transcription factor activity"/>
    <property type="evidence" value="ECO:0007669"/>
    <property type="project" value="UniProtKB-UniRule"/>
</dbReference>
<feature type="compositionally biased region" description="Basic residues" evidence="7">
    <location>
        <begin position="89"/>
        <end position="105"/>
    </location>
</feature>
<organism evidence="8 9">
    <name type="scientific">Collybia nuda</name>
    <dbReference type="NCBI Taxonomy" id="64659"/>
    <lineage>
        <taxon>Eukaryota</taxon>
        <taxon>Fungi</taxon>
        <taxon>Dikarya</taxon>
        <taxon>Basidiomycota</taxon>
        <taxon>Agaricomycotina</taxon>
        <taxon>Agaricomycetes</taxon>
        <taxon>Agaricomycetidae</taxon>
        <taxon>Agaricales</taxon>
        <taxon>Tricholomatineae</taxon>
        <taxon>Clitocybaceae</taxon>
        <taxon>Collybia</taxon>
    </lineage>
</organism>
<dbReference type="GO" id="GO:0003677">
    <property type="term" value="F:DNA binding"/>
    <property type="evidence" value="ECO:0007669"/>
    <property type="project" value="UniProtKB-KW"/>
</dbReference>
<dbReference type="AlphaFoldDB" id="A0A9P5XZC3"/>
<dbReference type="InterPro" id="IPR001289">
    <property type="entry name" value="NFYA"/>
</dbReference>
<evidence type="ECO:0000313" key="8">
    <source>
        <dbReference type="EMBL" id="KAF9458435.1"/>
    </source>
</evidence>
<proteinExistence type="inferred from homology"/>
<evidence type="ECO:0000256" key="3">
    <source>
        <dbReference type="ARBA" id="ARBA00023125"/>
    </source>
</evidence>
<gene>
    <name evidence="8" type="ORF">BDZ94DRAFT_1270598</name>
</gene>
<comment type="similarity">
    <text evidence="6">Belongs to the NFYA/HAP2 subunit family.</text>
</comment>
<dbReference type="PANTHER" id="PTHR12632">
    <property type="entry name" value="TRANSCRIPTION FACTOR NF-Y ALPHA-RELATED"/>
    <property type="match status" value="1"/>
</dbReference>
<dbReference type="Proteomes" id="UP000807353">
    <property type="component" value="Unassembled WGS sequence"/>
</dbReference>
<keyword evidence="4 6" id="KW-0804">Transcription</keyword>
<dbReference type="SMART" id="SM00521">
    <property type="entry name" value="CBF"/>
    <property type="match status" value="1"/>
</dbReference>
<evidence type="ECO:0000256" key="5">
    <source>
        <dbReference type="ARBA" id="ARBA00023242"/>
    </source>
</evidence>
<keyword evidence="9" id="KW-1185">Reference proteome</keyword>
<accession>A0A9P5XZC3</accession>
<evidence type="ECO:0000256" key="6">
    <source>
        <dbReference type="RuleBase" id="RU367155"/>
    </source>
</evidence>
<evidence type="ECO:0000256" key="4">
    <source>
        <dbReference type="ARBA" id="ARBA00023163"/>
    </source>
</evidence>
<dbReference type="PROSITE" id="PS51152">
    <property type="entry name" value="NFYA_HAP2_2"/>
    <property type="match status" value="1"/>
</dbReference>
<feature type="region of interest" description="Disordered" evidence="7">
    <location>
        <begin position="89"/>
        <end position="161"/>
    </location>
</feature>
<dbReference type="PRINTS" id="PR00616">
    <property type="entry name" value="CCAATSUBUNTB"/>
</dbReference>
<reference evidence="8" key="1">
    <citation type="submission" date="2020-11" db="EMBL/GenBank/DDBJ databases">
        <authorList>
            <consortium name="DOE Joint Genome Institute"/>
            <person name="Ahrendt S."/>
            <person name="Riley R."/>
            <person name="Andreopoulos W."/>
            <person name="Labutti K."/>
            <person name="Pangilinan J."/>
            <person name="Ruiz-Duenas F.J."/>
            <person name="Barrasa J.M."/>
            <person name="Sanchez-Garcia M."/>
            <person name="Camarero S."/>
            <person name="Miyauchi S."/>
            <person name="Serrano A."/>
            <person name="Linde D."/>
            <person name="Babiker R."/>
            <person name="Drula E."/>
            <person name="Ayuso-Fernandez I."/>
            <person name="Pacheco R."/>
            <person name="Padilla G."/>
            <person name="Ferreira P."/>
            <person name="Barriuso J."/>
            <person name="Kellner H."/>
            <person name="Castanera R."/>
            <person name="Alfaro M."/>
            <person name="Ramirez L."/>
            <person name="Pisabarro A.G."/>
            <person name="Kuo A."/>
            <person name="Tritt A."/>
            <person name="Lipzen A."/>
            <person name="He G."/>
            <person name="Yan M."/>
            <person name="Ng V."/>
            <person name="Cullen D."/>
            <person name="Martin F."/>
            <person name="Rosso M.-N."/>
            <person name="Henrissat B."/>
            <person name="Hibbett D."/>
            <person name="Martinez A.T."/>
            <person name="Grigoriev I.V."/>
        </authorList>
    </citation>
    <scope>NUCLEOTIDE SEQUENCE</scope>
    <source>
        <strain evidence="8">CBS 247.69</strain>
    </source>
</reference>
<comment type="function">
    <text evidence="6">Component of the sequence-specific heterotrimeric transcription factor (NF-Y) which specifically recognizes a 5'-CCAAT-3' box motif found in the promoters of its target genes.</text>
</comment>
<protein>
    <recommendedName>
        <fullName evidence="6">Transcriptional activator HAP2</fullName>
    </recommendedName>
</protein>
<feature type="region of interest" description="Disordered" evidence="7">
    <location>
        <begin position="16"/>
        <end position="55"/>
    </location>
</feature>